<keyword evidence="2" id="KW-1185">Reference proteome</keyword>
<accession>A0ACB8CKX7</accession>
<comment type="caution">
    <text evidence="1">The sequence shown here is derived from an EMBL/GenBank/DDBJ whole genome shotgun (WGS) entry which is preliminary data.</text>
</comment>
<proteinExistence type="predicted"/>
<name>A0ACB8CKX7_DERSI</name>
<protein>
    <submittedName>
        <fullName evidence="1">Uncharacterized protein</fullName>
    </submittedName>
</protein>
<dbReference type="EMBL" id="CM023475">
    <property type="protein sequence ID" value="KAH7945616.1"/>
    <property type="molecule type" value="Genomic_DNA"/>
</dbReference>
<sequence>MAEKIHVCARKPTSSIDNFVNWILKAHYSQRRPSSVTSKTKKKGGPPKFCHAASFEKEDQKEDLVSSILREGEMQLALLLLLLPLVLGSEPFYGHRSLLRHVVVILRHTDRAPLVTFPGDPNKSHRWPLGFGRLTSRGRANASALGRWLRSRYAEFLSDDPREVYARSSPVPRCYETAALVLYGLYPANREQKEWQPDQPWQPVPITRVPHGADKYSTVCMPRVRAALRSVVALPEPAYLVDNATSSKPLFGTLGAVEGFVARMTNLSHKESSSRRVITVNKIVDSMSVAKEYGLPVPTWASRYWRHLQWTAETSLEALSRSQMDHMGGALLRDSLAKVAATGETPSSTSLLRCDPDACDEPKMTLAAYHDVNVAGILLGLNGTLGNRPPYGATILVEVFTLTSTVMPDLYVQVLYKAGHTVSTLALQGCDEPCSLQSFRELLERKFKPVSRTECGWSDHQPLL</sequence>
<organism evidence="1 2">
    <name type="scientific">Dermacentor silvarum</name>
    <name type="common">Tick</name>
    <dbReference type="NCBI Taxonomy" id="543639"/>
    <lineage>
        <taxon>Eukaryota</taxon>
        <taxon>Metazoa</taxon>
        <taxon>Ecdysozoa</taxon>
        <taxon>Arthropoda</taxon>
        <taxon>Chelicerata</taxon>
        <taxon>Arachnida</taxon>
        <taxon>Acari</taxon>
        <taxon>Parasitiformes</taxon>
        <taxon>Ixodida</taxon>
        <taxon>Ixodoidea</taxon>
        <taxon>Ixodidae</taxon>
        <taxon>Rhipicephalinae</taxon>
        <taxon>Dermacentor</taxon>
    </lineage>
</organism>
<evidence type="ECO:0000313" key="1">
    <source>
        <dbReference type="EMBL" id="KAH7945616.1"/>
    </source>
</evidence>
<gene>
    <name evidence="1" type="ORF">HPB49_013409</name>
</gene>
<dbReference type="Proteomes" id="UP000821865">
    <property type="component" value="Chromosome 6"/>
</dbReference>
<evidence type="ECO:0000313" key="2">
    <source>
        <dbReference type="Proteomes" id="UP000821865"/>
    </source>
</evidence>
<reference evidence="1" key="1">
    <citation type="submission" date="2020-05" db="EMBL/GenBank/DDBJ databases">
        <title>Large-scale comparative analyses of tick genomes elucidate their genetic diversity and vector capacities.</title>
        <authorList>
            <person name="Jia N."/>
            <person name="Wang J."/>
            <person name="Shi W."/>
            <person name="Du L."/>
            <person name="Sun Y."/>
            <person name="Zhan W."/>
            <person name="Jiang J."/>
            <person name="Wang Q."/>
            <person name="Zhang B."/>
            <person name="Ji P."/>
            <person name="Sakyi L.B."/>
            <person name="Cui X."/>
            <person name="Yuan T."/>
            <person name="Jiang B."/>
            <person name="Yang W."/>
            <person name="Lam T.T.-Y."/>
            <person name="Chang Q."/>
            <person name="Ding S."/>
            <person name="Wang X."/>
            <person name="Zhu J."/>
            <person name="Ruan X."/>
            <person name="Zhao L."/>
            <person name="Wei J."/>
            <person name="Que T."/>
            <person name="Du C."/>
            <person name="Cheng J."/>
            <person name="Dai P."/>
            <person name="Han X."/>
            <person name="Huang E."/>
            <person name="Gao Y."/>
            <person name="Liu J."/>
            <person name="Shao H."/>
            <person name="Ye R."/>
            <person name="Li L."/>
            <person name="Wei W."/>
            <person name="Wang X."/>
            <person name="Wang C."/>
            <person name="Yang T."/>
            <person name="Huo Q."/>
            <person name="Li W."/>
            <person name="Guo W."/>
            <person name="Chen H."/>
            <person name="Zhou L."/>
            <person name="Ni X."/>
            <person name="Tian J."/>
            <person name="Zhou Y."/>
            <person name="Sheng Y."/>
            <person name="Liu T."/>
            <person name="Pan Y."/>
            <person name="Xia L."/>
            <person name="Li J."/>
            <person name="Zhao F."/>
            <person name="Cao W."/>
        </authorList>
    </citation>
    <scope>NUCLEOTIDE SEQUENCE</scope>
    <source>
        <strain evidence="1">Dsil-2018</strain>
    </source>
</reference>